<reference evidence="2" key="1">
    <citation type="journal article" date="2023" name="Nat. Plants">
        <title>Single-cell RNA sequencing provides a high-resolution roadmap for understanding the multicellular compartmentation of specialized metabolism.</title>
        <authorList>
            <person name="Sun S."/>
            <person name="Shen X."/>
            <person name="Li Y."/>
            <person name="Li Y."/>
            <person name="Wang S."/>
            <person name="Li R."/>
            <person name="Zhang H."/>
            <person name="Shen G."/>
            <person name="Guo B."/>
            <person name="Wei J."/>
            <person name="Xu J."/>
            <person name="St-Pierre B."/>
            <person name="Chen S."/>
            <person name="Sun C."/>
        </authorList>
    </citation>
    <scope>NUCLEOTIDE SEQUENCE [LARGE SCALE GENOMIC DNA]</scope>
</reference>
<comment type="caution">
    <text evidence="1">The sequence shown here is derived from an EMBL/GenBank/DDBJ whole genome shotgun (WGS) entry which is preliminary data.</text>
</comment>
<keyword evidence="2" id="KW-1185">Reference proteome</keyword>
<gene>
    <name evidence="1" type="ORF">M9H77_26752</name>
</gene>
<protein>
    <submittedName>
        <fullName evidence="1">Uncharacterized protein</fullName>
    </submittedName>
</protein>
<dbReference type="Proteomes" id="UP001060085">
    <property type="component" value="Linkage Group LG06"/>
</dbReference>
<organism evidence="1 2">
    <name type="scientific">Catharanthus roseus</name>
    <name type="common">Madagascar periwinkle</name>
    <name type="synonym">Vinca rosea</name>
    <dbReference type="NCBI Taxonomy" id="4058"/>
    <lineage>
        <taxon>Eukaryota</taxon>
        <taxon>Viridiplantae</taxon>
        <taxon>Streptophyta</taxon>
        <taxon>Embryophyta</taxon>
        <taxon>Tracheophyta</taxon>
        <taxon>Spermatophyta</taxon>
        <taxon>Magnoliopsida</taxon>
        <taxon>eudicotyledons</taxon>
        <taxon>Gunneridae</taxon>
        <taxon>Pentapetalae</taxon>
        <taxon>asterids</taxon>
        <taxon>lamiids</taxon>
        <taxon>Gentianales</taxon>
        <taxon>Apocynaceae</taxon>
        <taxon>Rauvolfioideae</taxon>
        <taxon>Vinceae</taxon>
        <taxon>Catharanthinae</taxon>
        <taxon>Catharanthus</taxon>
    </lineage>
</organism>
<evidence type="ECO:0000313" key="1">
    <source>
        <dbReference type="EMBL" id="KAI5657959.1"/>
    </source>
</evidence>
<dbReference type="EMBL" id="CM044706">
    <property type="protein sequence ID" value="KAI5657959.1"/>
    <property type="molecule type" value="Genomic_DNA"/>
</dbReference>
<evidence type="ECO:0000313" key="2">
    <source>
        <dbReference type="Proteomes" id="UP001060085"/>
    </source>
</evidence>
<proteinExistence type="predicted"/>
<name>A0ACC0ACR3_CATRO</name>
<accession>A0ACC0ACR3</accession>
<sequence>MPTRNSAAFNKRNRATASSSTNEPTIPLPYGIFDEANRIWYNAKLRNRLVGRHSPLYFRESSRCSRASYGYGILGLPYEGYLVFFERASTCIFAEPNWVYSDALARFGIQAQAIGKKVVKSNGLEGTWKVASLLIGTNIAPRSPNRTNDMRMIDVYIMNKMRSFSPFSLSSLLILFLRDVACIPMPDSVIGFPLLLSHIFHNIHVEFSGEL</sequence>